<reference evidence="3 4" key="1">
    <citation type="submission" date="2019-04" db="EMBL/GenBank/DDBJ databases">
        <title>Annotation for the trematode Fasciola gigantica.</title>
        <authorList>
            <person name="Choi Y.-J."/>
        </authorList>
    </citation>
    <scope>NUCLEOTIDE SEQUENCE [LARGE SCALE GENOMIC DNA]</scope>
    <source>
        <strain evidence="3">Uganda_cow_1</strain>
    </source>
</reference>
<feature type="region of interest" description="Disordered" evidence="1">
    <location>
        <begin position="70"/>
        <end position="138"/>
    </location>
</feature>
<name>A0A504YGU2_FASGI</name>
<comment type="caution">
    <text evidence="3">The sequence shown here is derived from an EMBL/GenBank/DDBJ whole genome shotgun (WGS) entry which is preliminary data.</text>
</comment>
<accession>A0A504YGU2</accession>
<evidence type="ECO:0000259" key="2">
    <source>
        <dbReference type="Pfam" id="PF25127"/>
    </source>
</evidence>
<gene>
    <name evidence="3" type="ORF">FGIG_11450</name>
</gene>
<dbReference type="GO" id="GO:0006874">
    <property type="term" value="P:intracellular calcium ion homeostasis"/>
    <property type="evidence" value="ECO:0007669"/>
    <property type="project" value="TreeGrafter"/>
</dbReference>
<dbReference type="PANTHER" id="PTHR12323:SF0">
    <property type="entry name" value="CALCIUM HOMEOSTASIS ENDOPLASMIC RETICULUM PROTEIN"/>
    <property type="match status" value="1"/>
</dbReference>
<sequence length="303" mass="33412">MHSLIRLCDFDYTPLDGSKLRLLPPKAPTDRLPSAVDAFYIPPSDDRTRNGEGWERLGLYEFHTKKEKARDHLERIKKKKRDSKTEGESTPISDSSSRRRRRYSGISEAVSPSGDESSQHADDYEHTRPFSRDKSHSNSCPPAYYFCHITAYPARVIGQGVRTGSDALTMAPPPVQCIQGQLTHNYQGYKAVPEPTASRGMAIPPPGQGPVTGPGGAPPTNVPPGFPGSRFFQFPPPSMSQPPPGMLEVPTQGLIQRPPKGSSYGSRRSRFDSRRSRSKSRSGSRSCSRSHSHPRTRSGSESP</sequence>
<dbReference type="Proteomes" id="UP000316759">
    <property type="component" value="Unassembled WGS sequence"/>
</dbReference>
<proteinExistence type="predicted"/>
<evidence type="ECO:0000313" key="3">
    <source>
        <dbReference type="EMBL" id="TPP59701.1"/>
    </source>
</evidence>
<dbReference type="AlphaFoldDB" id="A0A504YGU2"/>
<feature type="compositionally biased region" description="Basic residues" evidence="1">
    <location>
        <begin position="276"/>
        <end position="296"/>
    </location>
</feature>
<dbReference type="PANTHER" id="PTHR12323">
    <property type="entry name" value="SR-RELATED CTD ASSOCIATED FACTOR 6"/>
    <property type="match status" value="1"/>
</dbReference>
<dbReference type="GO" id="GO:0048471">
    <property type="term" value="C:perinuclear region of cytoplasm"/>
    <property type="evidence" value="ECO:0007669"/>
    <property type="project" value="TreeGrafter"/>
</dbReference>
<evidence type="ECO:0000313" key="4">
    <source>
        <dbReference type="Proteomes" id="UP000316759"/>
    </source>
</evidence>
<evidence type="ECO:0000256" key="1">
    <source>
        <dbReference type="SAM" id="MobiDB-lite"/>
    </source>
</evidence>
<dbReference type="STRING" id="46835.A0A504YGU2"/>
<protein>
    <submittedName>
        <fullName evidence="3">Calcium homeostasis endoplasmic reticulum protein</fullName>
    </submittedName>
</protein>
<keyword evidence="4" id="KW-1185">Reference proteome</keyword>
<dbReference type="Pfam" id="PF25127">
    <property type="entry name" value="DUF7819"/>
    <property type="match status" value="1"/>
</dbReference>
<dbReference type="OrthoDB" id="21470at2759"/>
<feature type="compositionally biased region" description="Pro residues" evidence="1">
    <location>
        <begin position="234"/>
        <end position="245"/>
    </location>
</feature>
<feature type="compositionally biased region" description="Basic and acidic residues" evidence="1">
    <location>
        <begin position="117"/>
        <end position="136"/>
    </location>
</feature>
<dbReference type="InterPro" id="IPR056721">
    <property type="entry name" value="DUF7819"/>
</dbReference>
<feature type="domain" description="DUF7819" evidence="2">
    <location>
        <begin position="1"/>
        <end position="85"/>
    </location>
</feature>
<feature type="region of interest" description="Disordered" evidence="1">
    <location>
        <begin position="199"/>
        <end position="303"/>
    </location>
</feature>
<organism evidence="3 4">
    <name type="scientific">Fasciola gigantica</name>
    <name type="common">Giant liver fluke</name>
    <dbReference type="NCBI Taxonomy" id="46835"/>
    <lineage>
        <taxon>Eukaryota</taxon>
        <taxon>Metazoa</taxon>
        <taxon>Spiralia</taxon>
        <taxon>Lophotrochozoa</taxon>
        <taxon>Platyhelminthes</taxon>
        <taxon>Trematoda</taxon>
        <taxon>Digenea</taxon>
        <taxon>Plagiorchiida</taxon>
        <taxon>Echinostomata</taxon>
        <taxon>Echinostomatoidea</taxon>
        <taxon>Fasciolidae</taxon>
        <taxon>Fasciola</taxon>
    </lineage>
</organism>
<feature type="compositionally biased region" description="Pro residues" evidence="1">
    <location>
        <begin position="216"/>
        <end position="226"/>
    </location>
</feature>
<dbReference type="EMBL" id="SUNJ01010358">
    <property type="protein sequence ID" value="TPP59701.1"/>
    <property type="molecule type" value="Genomic_DNA"/>
</dbReference>